<dbReference type="PANTHER" id="PTHR43381">
    <property type="entry name" value="TRANSLATION INITIATION FACTOR IF-2-RELATED"/>
    <property type="match status" value="1"/>
</dbReference>
<dbReference type="OrthoDB" id="9811804at2"/>
<dbReference type="Proteomes" id="UP000249762">
    <property type="component" value="Unassembled WGS sequence"/>
</dbReference>
<dbReference type="Gene3D" id="2.40.30.10">
    <property type="entry name" value="Translation factors"/>
    <property type="match status" value="2"/>
</dbReference>
<evidence type="ECO:0000256" key="6">
    <source>
        <dbReference type="ARBA" id="ARBA00023134"/>
    </source>
</evidence>
<dbReference type="InterPro" id="IPR053905">
    <property type="entry name" value="EF-G-like_DII"/>
</dbReference>
<dbReference type="InterPro" id="IPR015760">
    <property type="entry name" value="TIF_IF2"/>
</dbReference>
<keyword evidence="12" id="KW-1185">Reference proteome</keyword>
<dbReference type="EMBL" id="QKVO01000002">
    <property type="protein sequence ID" value="RAO95200.1"/>
    <property type="molecule type" value="Genomic_DNA"/>
</dbReference>
<dbReference type="GO" id="GO:0005525">
    <property type="term" value="F:GTP binding"/>
    <property type="evidence" value="ECO:0007669"/>
    <property type="project" value="UniProtKB-KW"/>
</dbReference>
<dbReference type="GO" id="GO:0003743">
    <property type="term" value="F:translation initiation factor activity"/>
    <property type="evidence" value="ECO:0007669"/>
    <property type="project" value="UniProtKB-UniRule"/>
</dbReference>
<name>A0A328PTW8_9MOLU</name>
<dbReference type="InterPro" id="IPR009000">
    <property type="entry name" value="Transl_B-barrel_sf"/>
</dbReference>
<protein>
    <recommendedName>
        <fullName evidence="2 8">Translation initiation factor IF-2</fullName>
    </recommendedName>
</protein>
<dbReference type="PANTHER" id="PTHR43381:SF5">
    <property type="entry name" value="TR-TYPE G DOMAIN-CONTAINING PROTEIN"/>
    <property type="match status" value="1"/>
</dbReference>
<evidence type="ECO:0000256" key="5">
    <source>
        <dbReference type="ARBA" id="ARBA00022917"/>
    </source>
</evidence>
<comment type="function">
    <text evidence="7 9">One of the essential components for the initiation of protein synthesis. Protects formylmethionyl-tRNA from spontaneous hydrolysis and promotes its binding to the 30S ribosomal subunits. Also involved in the hydrolysis of GTP during the formation of the 70S ribosomal complex.</text>
</comment>
<dbReference type="Pfam" id="PF22042">
    <property type="entry name" value="EF-G_D2"/>
    <property type="match status" value="1"/>
</dbReference>
<evidence type="ECO:0000313" key="11">
    <source>
        <dbReference type="EMBL" id="RAO95200.1"/>
    </source>
</evidence>
<dbReference type="SUPFAM" id="SSF50447">
    <property type="entry name" value="Translation proteins"/>
    <property type="match status" value="2"/>
</dbReference>
<sequence length="574" mass="65119">MDSFQYNNKAVSVKFFSNQTKIPAVEIIKYFFLRGVEMKINSWLDEKYCRELCEEFGFKFLKAEQSQRKNLYSEEFLSKDSGNQEWVKKYPVIAVMGHVNHGKTTLLDKIRKTNVAEHEYSNITQHISSYQVKFQDNFITFLDTPGHEIFQKLRELGGVIADIIVLVISVEDGIQSQTKEVIQYFKQNNLKLIIFVNKIDRGESGLGALKEGLTQEGIELEEYGGDVILVKGSARSGLGIPELLETITVISEVENYCTTLEPPAIGIILESRVEKGLGPVAEIITIRGTLNSGDYIAGEKIFCKLKTIQGEKKEKLSKLIPATPATIAGFDQLPIPGTRFFSFSDKNEAQKHYQTQTQKLQEGFDFKDDLAIAETDNPTHFSFIIKSKVLGSSEAIRSFLSKFKYSILSIGSGELTEADLKEASVKKSIIINFEQKVPKKLEPQIEFLNIPIWSIRSVYELEERILDHIEKNRIIEKIEKVVGRCKVIRLWTHSKIGTIAGCSVIFGTVKIENKIKLIREGNLLTKTSIKSFKTENFEIKVAEEGKECGIVLNNWNNIEIDDIIESYEVIERKV</sequence>
<dbReference type="PROSITE" id="PS51722">
    <property type="entry name" value="G_TR_2"/>
    <property type="match status" value="1"/>
</dbReference>
<comment type="caution">
    <text evidence="11">The sequence shown here is derived from an EMBL/GenBank/DDBJ whole genome shotgun (WGS) entry which is preliminary data.</text>
</comment>
<gene>
    <name evidence="11" type="primary">infB</name>
    <name evidence="11" type="ORF">DNK47_01055</name>
</gene>
<evidence type="ECO:0000256" key="9">
    <source>
        <dbReference type="RuleBase" id="RU000644"/>
    </source>
</evidence>
<evidence type="ECO:0000256" key="2">
    <source>
        <dbReference type="ARBA" id="ARBA00020675"/>
    </source>
</evidence>
<dbReference type="InterPro" id="IPR023115">
    <property type="entry name" value="TIF_IF2_dom3"/>
</dbReference>
<keyword evidence="4" id="KW-0547">Nucleotide-binding</keyword>
<comment type="similarity">
    <text evidence="1 9">Belongs to the TRAFAC class translation factor GTPase superfamily. Classic translation factor GTPase family. IF-2 subfamily.</text>
</comment>
<dbReference type="NCBIfam" id="TIGR00231">
    <property type="entry name" value="small_GTP"/>
    <property type="match status" value="1"/>
</dbReference>
<dbReference type="InterPro" id="IPR036925">
    <property type="entry name" value="TIF_IF2_dom3_sf"/>
</dbReference>
<dbReference type="InterPro" id="IPR027417">
    <property type="entry name" value="P-loop_NTPase"/>
</dbReference>
<dbReference type="Pfam" id="PF11987">
    <property type="entry name" value="IF-2"/>
    <property type="match status" value="1"/>
</dbReference>
<dbReference type="NCBIfam" id="TIGR00487">
    <property type="entry name" value="IF-2"/>
    <property type="match status" value="1"/>
</dbReference>
<dbReference type="SUPFAM" id="SSF52540">
    <property type="entry name" value="P-loop containing nucleoside triphosphate hydrolases"/>
    <property type="match status" value="1"/>
</dbReference>
<evidence type="ECO:0000256" key="7">
    <source>
        <dbReference type="ARBA" id="ARBA00025162"/>
    </source>
</evidence>
<dbReference type="AlphaFoldDB" id="A0A328PTW8"/>
<dbReference type="Pfam" id="PF00009">
    <property type="entry name" value="GTP_EFTU"/>
    <property type="match status" value="1"/>
</dbReference>
<dbReference type="Gene3D" id="3.40.50.300">
    <property type="entry name" value="P-loop containing nucleotide triphosphate hydrolases"/>
    <property type="match status" value="1"/>
</dbReference>
<keyword evidence="5 9" id="KW-0648">Protein biosynthesis</keyword>
<dbReference type="InterPro" id="IPR000178">
    <property type="entry name" value="TF_IF2_bacterial-like"/>
</dbReference>
<feature type="domain" description="Tr-type G" evidence="10">
    <location>
        <begin position="88"/>
        <end position="256"/>
    </location>
</feature>
<evidence type="ECO:0000256" key="3">
    <source>
        <dbReference type="ARBA" id="ARBA00022540"/>
    </source>
</evidence>
<dbReference type="SUPFAM" id="SSF52156">
    <property type="entry name" value="Initiation factor IF2/eIF5b, domain 3"/>
    <property type="match status" value="1"/>
</dbReference>
<dbReference type="FunFam" id="3.40.50.300:FF:000019">
    <property type="entry name" value="Translation initiation factor IF-2"/>
    <property type="match status" value="1"/>
</dbReference>
<evidence type="ECO:0000256" key="8">
    <source>
        <dbReference type="NCBIfam" id="TIGR00487"/>
    </source>
</evidence>
<dbReference type="FunFam" id="2.40.30.10:FF:000008">
    <property type="entry name" value="Translation initiation factor IF-2"/>
    <property type="match status" value="1"/>
</dbReference>
<dbReference type="InterPro" id="IPR005225">
    <property type="entry name" value="Small_GTP-bd"/>
</dbReference>
<dbReference type="RefSeq" id="WP_112665146.1">
    <property type="nucleotide sequence ID" value="NZ_QKVO01000002.1"/>
</dbReference>
<reference evidence="12" key="1">
    <citation type="submission" date="2018-06" db="EMBL/GenBank/DDBJ databases">
        <authorList>
            <person name="Martinez Ocampo F."/>
            <person name="Quiroz Castaneda R.E."/>
            <person name="Rojas Lopez X."/>
        </authorList>
    </citation>
    <scope>NUCLEOTIDE SEQUENCE [LARGE SCALE GENOMIC DNA]</scope>
    <source>
        <strain evidence="12">INIFAP02</strain>
    </source>
</reference>
<accession>A0A328PTW8</accession>
<evidence type="ECO:0000313" key="12">
    <source>
        <dbReference type="Proteomes" id="UP000249762"/>
    </source>
</evidence>
<organism evidence="11 12">
    <name type="scientific">Mycoplasma wenyonii</name>
    <dbReference type="NCBI Taxonomy" id="65123"/>
    <lineage>
        <taxon>Bacteria</taxon>
        <taxon>Bacillati</taxon>
        <taxon>Mycoplasmatota</taxon>
        <taxon>Mollicutes</taxon>
        <taxon>Mycoplasmataceae</taxon>
        <taxon>Mycoplasma</taxon>
    </lineage>
</organism>
<evidence type="ECO:0000256" key="1">
    <source>
        <dbReference type="ARBA" id="ARBA00007733"/>
    </source>
</evidence>
<dbReference type="InterPro" id="IPR000795">
    <property type="entry name" value="T_Tr_GTP-bd_dom"/>
</dbReference>
<evidence type="ECO:0000256" key="4">
    <source>
        <dbReference type="ARBA" id="ARBA00022741"/>
    </source>
</evidence>
<evidence type="ECO:0000259" key="10">
    <source>
        <dbReference type="PROSITE" id="PS51722"/>
    </source>
</evidence>
<dbReference type="GO" id="GO:0003924">
    <property type="term" value="F:GTPase activity"/>
    <property type="evidence" value="ECO:0007669"/>
    <property type="project" value="InterPro"/>
</dbReference>
<dbReference type="CDD" id="cd01887">
    <property type="entry name" value="IF2_eIF5B"/>
    <property type="match status" value="1"/>
</dbReference>
<dbReference type="Gene3D" id="3.40.50.10050">
    <property type="entry name" value="Translation initiation factor IF- 2, domain 3"/>
    <property type="match status" value="1"/>
</dbReference>
<keyword evidence="3 9" id="KW-0396">Initiation factor</keyword>
<dbReference type="GO" id="GO:0005737">
    <property type="term" value="C:cytoplasm"/>
    <property type="evidence" value="ECO:0007669"/>
    <property type="project" value="UniProtKB-UniRule"/>
</dbReference>
<proteinExistence type="inferred from homology"/>
<keyword evidence="6" id="KW-0342">GTP-binding</keyword>